<evidence type="ECO:0000313" key="4">
    <source>
        <dbReference type="Proteomes" id="UP001500301"/>
    </source>
</evidence>
<protein>
    <recommendedName>
        <fullName evidence="5">DUF1795 domain-containing protein</fullName>
    </recommendedName>
</protein>
<dbReference type="Proteomes" id="UP001500301">
    <property type="component" value="Unassembled WGS sequence"/>
</dbReference>
<proteinExistence type="predicted"/>
<name>A0ABP6W9Z3_9ACTN</name>
<dbReference type="PROSITE" id="PS51257">
    <property type="entry name" value="PROKAR_LIPOPROTEIN"/>
    <property type="match status" value="1"/>
</dbReference>
<feature type="compositionally biased region" description="Low complexity" evidence="1">
    <location>
        <begin position="26"/>
        <end position="60"/>
    </location>
</feature>
<keyword evidence="2" id="KW-0732">Signal</keyword>
<evidence type="ECO:0000256" key="1">
    <source>
        <dbReference type="SAM" id="MobiDB-lite"/>
    </source>
</evidence>
<evidence type="ECO:0000256" key="2">
    <source>
        <dbReference type="SAM" id="SignalP"/>
    </source>
</evidence>
<sequence length="204" mass="21460">MRRRTRTGLLAAGACLALLLGACQDGGDPSPSPSRSPAADASTGSAAPSPTASAPSPAATGRTIETPLVSFRLPNGDWELDGDGRTQASYRETPDYWTMAVYESKVMGNATDGLDEVAEAVGVGDRTELDPPLVRGDNRVVDGVEGITASTTTANEFDATLRMTRYTWAAEVEGSLVELVLDGKADDPRTPQWFDAVLASVAWK</sequence>
<evidence type="ECO:0008006" key="5">
    <source>
        <dbReference type="Google" id="ProtNLM"/>
    </source>
</evidence>
<evidence type="ECO:0000313" key="3">
    <source>
        <dbReference type="EMBL" id="GAA3546201.1"/>
    </source>
</evidence>
<feature type="signal peptide" evidence="2">
    <location>
        <begin position="1"/>
        <end position="24"/>
    </location>
</feature>
<feature type="region of interest" description="Disordered" evidence="1">
    <location>
        <begin position="26"/>
        <end position="65"/>
    </location>
</feature>
<dbReference type="EMBL" id="BAABBB010000019">
    <property type="protein sequence ID" value="GAA3546201.1"/>
    <property type="molecule type" value="Genomic_DNA"/>
</dbReference>
<accession>A0ABP6W9Z3</accession>
<gene>
    <name evidence="3" type="ORF">GCM10022263_36620</name>
</gene>
<organism evidence="3 4">
    <name type="scientific">Nocardioides daeguensis</name>
    <dbReference type="NCBI Taxonomy" id="908359"/>
    <lineage>
        <taxon>Bacteria</taxon>
        <taxon>Bacillati</taxon>
        <taxon>Actinomycetota</taxon>
        <taxon>Actinomycetes</taxon>
        <taxon>Propionibacteriales</taxon>
        <taxon>Nocardioidaceae</taxon>
        <taxon>Nocardioides</taxon>
    </lineage>
</organism>
<reference evidence="4" key="1">
    <citation type="journal article" date="2019" name="Int. J. Syst. Evol. Microbiol.">
        <title>The Global Catalogue of Microorganisms (GCM) 10K type strain sequencing project: providing services to taxonomists for standard genome sequencing and annotation.</title>
        <authorList>
            <consortium name="The Broad Institute Genomics Platform"/>
            <consortium name="The Broad Institute Genome Sequencing Center for Infectious Disease"/>
            <person name="Wu L."/>
            <person name="Ma J."/>
        </authorList>
    </citation>
    <scope>NUCLEOTIDE SEQUENCE [LARGE SCALE GENOMIC DNA]</scope>
    <source>
        <strain evidence="4">JCM 17460</strain>
    </source>
</reference>
<comment type="caution">
    <text evidence="3">The sequence shown here is derived from an EMBL/GenBank/DDBJ whole genome shotgun (WGS) entry which is preliminary data.</text>
</comment>
<dbReference type="RefSeq" id="WP_218234594.1">
    <property type="nucleotide sequence ID" value="NZ_BAABBB010000019.1"/>
</dbReference>
<feature type="chain" id="PRO_5045942820" description="DUF1795 domain-containing protein" evidence="2">
    <location>
        <begin position="25"/>
        <end position="204"/>
    </location>
</feature>
<keyword evidence="4" id="KW-1185">Reference proteome</keyword>